<gene>
    <name evidence="13" type="ORF">SAMN05421823_102439</name>
</gene>
<keyword evidence="4" id="KW-0812">Transmembrane</keyword>
<feature type="chain" id="PRO_5011449887" evidence="10">
    <location>
        <begin position="23"/>
        <end position="811"/>
    </location>
</feature>
<dbReference type="SUPFAM" id="SSF56935">
    <property type="entry name" value="Porins"/>
    <property type="match status" value="1"/>
</dbReference>
<keyword evidence="10" id="KW-0732">Signal</keyword>
<dbReference type="STRING" id="1075417.SAMN05421823_102439"/>
<dbReference type="PANTHER" id="PTHR30069:SF57">
    <property type="entry name" value="TONB-DEPENDENT RECEPTOR"/>
    <property type="match status" value="1"/>
</dbReference>
<dbReference type="PANTHER" id="PTHR30069">
    <property type="entry name" value="TONB-DEPENDENT OUTER MEMBRANE RECEPTOR"/>
    <property type="match status" value="1"/>
</dbReference>
<keyword evidence="2" id="KW-0813">Transport</keyword>
<evidence type="ECO:0000256" key="1">
    <source>
        <dbReference type="ARBA" id="ARBA00004571"/>
    </source>
</evidence>
<dbReference type="Pfam" id="PF13715">
    <property type="entry name" value="CarbopepD_reg_2"/>
    <property type="match status" value="1"/>
</dbReference>
<feature type="domain" description="TonB-dependent receptor-like beta-barrel" evidence="11">
    <location>
        <begin position="349"/>
        <end position="743"/>
    </location>
</feature>
<dbReference type="Pfam" id="PF07715">
    <property type="entry name" value="Plug"/>
    <property type="match status" value="1"/>
</dbReference>
<keyword evidence="5 8" id="KW-0798">TonB box</keyword>
<dbReference type="InterPro" id="IPR000531">
    <property type="entry name" value="Beta-barrel_TonB"/>
</dbReference>
<evidence type="ECO:0000313" key="14">
    <source>
        <dbReference type="Proteomes" id="UP000198510"/>
    </source>
</evidence>
<evidence type="ECO:0000259" key="11">
    <source>
        <dbReference type="Pfam" id="PF00593"/>
    </source>
</evidence>
<dbReference type="EMBL" id="FNFO01000002">
    <property type="protein sequence ID" value="SDK32043.1"/>
    <property type="molecule type" value="Genomic_DNA"/>
</dbReference>
<dbReference type="Gene3D" id="2.170.130.10">
    <property type="entry name" value="TonB-dependent receptor, plug domain"/>
    <property type="match status" value="1"/>
</dbReference>
<evidence type="ECO:0000256" key="4">
    <source>
        <dbReference type="ARBA" id="ARBA00022692"/>
    </source>
</evidence>
<dbReference type="Pfam" id="PF00593">
    <property type="entry name" value="TonB_dep_Rec_b-barrel"/>
    <property type="match status" value="1"/>
</dbReference>
<proteinExistence type="inferred from homology"/>
<reference evidence="13 14" key="1">
    <citation type="submission" date="2016-10" db="EMBL/GenBank/DDBJ databases">
        <authorList>
            <person name="de Groot N.N."/>
        </authorList>
    </citation>
    <scope>NUCLEOTIDE SEQUENCE [LARGE SCALE GENOMIC DNA]</scope>
    <source>
        <strain evidence="13 14">DSM 25186</strain>
    </source>
</reference>
<dbReference type="GO" id="GO:0009279">
    <property type="term" value="C:cell outer membrane"/>
    <property type="evidence" value="ECO:0007669"/>
    <property type="project" value="UniProtKB-SubCell"/>
</dbReference>
<dbReference type="AlphaFoldDB" id="A0A1G9AXU6"/>
<feature type="compositionally biased region" description="Polar residues" evidence="9">
    <location>
        <begin position="766"/>
        <end position="780"/>
    </location>
</feature>
<dbReference type="GO" id="GO:0044718">
    <property type="term" value="P:siderophore transmembrane transport"/>
    <property type="evidence" value="ECO:0007669"/>
    <property type="project" value="TreeGrafter"/>
</dbReference>
<evidence type="ECO:0000256" key="7">
    <source>
        <dbReference type="ARBA" id="ARBA00023237"/>
    </source>
</evidence>
<evidence type="ECO:0000256" key="3">
    <source>
        <dbReference type="ARBA" id="ARBA00022452"/>
    </source>
</evidence>
<evidence type="ECO:0000256" key="9">
    <source>
        <dbReference type="SAM" id="MobiDB-lite"/>
    </source>
</evidence>
<dbReference type="Gene3D" id="2.40.170.20">
    <property type="entry name" value="TonB-dependent receptor, beta-barrel domain"/>
    <property type="match status" value="1"/>
</dbReference>
<sequence length="811" mass="91138">MRPHYPLISLLFLVVLAPCSFAQTGKITGMVRDARTQEPLIGVAVVVNGTDQGGVTDVEGYYTLDNLTPKTYNVTAQYVGYRTLTKYDVVVTTGNTLTLNFDLEEAASELGEVVVEASPFQRRTETPNSIQSLSTQEIKAYPGGNNDIAKVVQSLPGVSGSVGFRNDIIIRGGAPNENVYYLDGVEVPNINHFATQGSAGGPVGMLNVSFIDDVTLSTSAFPARYDNPLSGVLQFRQRTGNREKRQGSLRLGASEFAGTLEGPLIRGKENTTFIVSVRRSYLQLLFKLIDLPFLPGYWDYQYKMTHKFENNKDEISLIGLGSIDRFTLNIPEDASLEQQAILDQIPVYRQWTSTVGATWKHRFEDGYFDLTLSGNILNNGADKFEDNDEGNEARRLLKLESVEDENKLRFNWNKFSGPWSWAWGASVQHARYTNQFYQVFSREPLTEARFDSEIRFWKAGAYGQVSRTFFEQRLDVSLGLRSDANTFTASGLNPLSTLSPRLSASFALSDQWRINGSVGRYYKLPPYTVLGFRNNANQLVNQDVRYIRSDHLVAGLEWLPWKSGRFTLEGFWKRYDQYPVSVLDSISLANLGGDFGVLGNEDVRDVGRGRAYGVEFLYQQKLIRNFYGILAYTYYHSEFTGFDRDRYIPSAWDQRHLLSFTGGYKFPRNWEVGARFRAQRGAPYTPYNTVASLLAYPVRGQGLPDYTQINTLRLSGFSALDLRVDKKWNFDRWSLDLYLDIQNALDAENPTAPTFTLERNPDGSVRTRSGQPYQPNQQASDAPGGELDAIPVLLPNSSGARLPTIGLIIEL</sequence>
<organism evidence="13 14">
    <name type="scientific">Catalinimonas alkaloidigena</name>
    <dbReference type="NCBI Taxonomy" id="1075417"/>
    <lineage>
        <taxon>Bacteria</taxon>
        <taxon>Pseudomonadati</taxon>
        <taxon>Bacteroidota</taxon>
        <taxon>Cytophagia</taxon>
        <taxon>Cytophagales</taxon>
        <taxon>Catalimonadaceae</taxon>
        <taxon>Catalinimonas</taxon>
    </lineage>
</organism>
<keyword evidence="3" id="KW-1134">Transmembrane beta strand</keyword>
<evidence type="ECO:0000256" key="2">
    <source>
        <dbReference type="ARBA" id="ARBA00022448"/>
    </source>
</evidence>
<evidence type="ECO:0000256" key="10">
    <source>
        <dbReference type="SAM" id="SignalP"/>
    </source>
</evidence>
<protein>
    <submittedName>
        <fullName evidence="13">Outer membrane receptor proteins, mostly Fe transport</fullName>
    </submittedName>
</protein>
<dbReference type="Proteomes" id="UP000198510">
    <property type="component" value="Unassembled WGS sequence"/>
</dbReference>
<dbReference type="OrthoDB" id="9804995at2"/>
<dbReference type="InterPro" id="IPR037066">
    <property type="entry name" value="Plug_dom_sf"/>
</dbReference>
<dbReference type="GO" id="GO:0015344">
    <property type="term" value="F:siderophore uptake transmembrane transporter activity"/>
    <property type="evidence" value="ECO:0007669"/>
    <property type="project" value="TreeGrafter"/>
</dbReference>
<keyword evidence="13" id="KW-0675">Receptor</keyword>
<dbReference type="InterPro" id="IPR039426">
    <property type="entry name" value="TonB-dep_rcpt-like"/>
</dbReference>
<evidence type="ECO:0000256" key="5">
    <source>
        <dbReference type="ARBA" id="ARBA00023077"/>
    </source>
</evidence>
<name>A0A1G9AXU6_9BACT</name>
<comment type="similarity">
    <text evidence="8">Belongs to the TonB-dependent receptor family.</text>
</comment>
<accession>A0A1G9AXU6</accession>
<evidence type="ECO:0000313" key="13">
    <source>
        <dbReference type="EMBL" id="SDK32043.1"/>
    </source>
</evidence>
<keyword evidence="14" id="KW-1185">Reference proteome</keyword>
<keyword evidence="6 8" id="KW-0472">Membrane</keyword>
<feature type="domain" description="TonB-dependent receptor plug" evidence="12">
    <location>
        <begin position="124"/>
        <end position="228"/>
    </location>
</feature>
<dbReference type="Gene3D" id="2.60.40.1120">
    <property type="entry name" value="Carboxypeptidase-like, regulatory domain"/>
    <property type="match status" value="1"/>
</dbReference>
<evidence type="ECO:0000256" key="8">
    <source>
        <dbReference type="RuleBase" id="RU003357"/>
    </source>
</evidence>
<dbReference type="InterPro" id="IPR012910">
    <property type="entry name" value="Plug_dom"/>
</dbReference>
<dbReference type="RefSeq" id="WP_089680093.1">
    <property type="nucleotide sequence ID" value="NZ_FNFO01000002.1"/>
</dbReference>
<feature type="region of interest" description="Disordered" evidence="9">
    <location>
        <begin position="750"/>
        <end position="790"/>
    </location>
</feature>
<comment type="subcellular location">
    <subcellularLocation>
        <location evidence="1">Cell outer membrane</location>
        <topology evidence="1">Multi-pass membrane protein</topology>
    </subcellularLocation>
</comment>
<keyword evidence="7" id="KW-0998">Cell outer membrane</keyword>
<dbReference type="InterPro" id="IPR008969">
    <property type="entry name" value="CarboxyPept-like_regulatory"/>
</dbReference>
<evidence type="ECO:0000259" key="12">
    <source>
        <dbReference type="Pfam" id="PF07715"/>
    </source>
</evidence>
<dbReference type="InterPro" id="IPR036942">
    <property type="entry name" value="Beta-barrel_TonB_sf"/>
</dbReference>
<dbReference type="SUPFAM" id="SSF49464">
    <property type="entry name" value="Carboxypeptidase regulatory domain-like"/>
    <property type="match status" value="1"/>
</dbReference>
<evidence type="ECO:0000256" key="6">
    <source>
        <dbReference type="ARBA" id="ARBA00023136"/>
    </source>
</evidence>
<feature type="signal peptide" evidence="10">
    <location>
        <begin position="1"/>
        <end position="22"/>
    </location>
</feature>